<evidence type="ECO:0000256" key="9">
    <source>
        <dbReference type="ARBA" id="ARBA00023128"/>
    </source>
</evidence>
<keyword evidence="4 11" id="KW-0679">Respiratory chain</keyword>
<keyword evidence="8" id="KW-1133">Transmembrane helix</keyword>
<keyword evidence="10" id="KW-0472">Membrane</keyword>
<comment type="subcellular location">
    <subcellularLocation>
        <location evidence="1 11">Mitochondrion inner membrane</location>
        <topology evidence="1 11">Single-pass membrane protein</topology>
    </subcellularLocation>
</comment>
<dbReference type="SUPFAM" id="SSF81514">
    <property type="entry name" value="Subunit X (non-heme 7 kDa protein) of cytochrome bc1 complex (Ubiquinol-cytochrome c reductase)"/>
    <property type="match status" value="1"/>
</dbReference>
<keyword evidence="13" id="KW-1185">Reference proteome</keyword>
<evidence type="ECO:0000256" key="5">
    <source>
        <dbReference type="ARBA" id="ARBA00022692"/>
    </source>
</evidence>
<comment type="similarity">
    <text evidence="2 11">Belongs to the UQCR10/QCR9 family.</text>
</comment>
<accession>A0AAF0TGM2</accession>
<evidence type="ECO:0000256" key="1">
    <source>
        <dbReference type="ARBA" id="ARBA00004434"/>
    </source>
</evidence>
<dbReference type="InterPro" id="IPR036656">
    <property type="entry name" value="QCR9_sf"/>
</dbReference>
<keyword evidence="5" id="KW-0812">Transmembrane</keyword>
<keyword evidence="7 11" id="KW-0249">Electron transport</keyword>
<evidence type="ECO:0000313" key="13">
    <source>
        <dbReference type="Proteomes" id="UP001234989"/>
    </source>
</evidence>
<organism evidence="12 13">
    <name type="scientific">Solanum verrucosum</name>
    <dbReference type="NCBI Taxonomy" id="315347"/>
    <lineage>
        <taxon>Eukaryota</taxon>
        <taxon>Viridiplantae</taxon>
        <taxon>Streptophyta</taxon>
        <taxon>Embryophyta</taxon>
        <taxon>Tracheophyta</taxon>
        <taxon>Spermatophyta</taxon>
        <taxon>Magnoliopsida</taxon>
        <taxon>eudicotyledons</taxon>
        <taxon>Gunneridae</taxon>
        <taxon>Pentapetalae</taxon>
        <taxon>asterids</taxon>
        <taxon>lamiids</taxon>
        <taxon>Solanales</taxon>
        <taxon>Solanaceae</taxon>
        <taxon>Solanoideae</taxon>
        <taxon>Solaneae</taxon>
        <taxon>Solanum</taxon>
    </lineage>
</organism>
<evidence type="ECO:0000256" key="10">
    <source>
        <dbReference type="ARBA" id="ARBA00023136"/>
    </source>
</evidence>
<proteinExistence type="inferred from homology"/>
<dbReference type="EMBL" id="CP133613">
    <property type="protein sequence ID" value="WMV15308.1"/>
    <property type="molecule type" value="Genomic_DNA"/>
</dbReference>
<dbReference type="GO" id="GO:0005743">
    <property type="term" value="C:mitochondrial inner membrane"/>
    <property type="evidence" value="ECO:0007669"/>
    <property type="project" value="UniProtKB-SubCell"/>
</dbReference>
<evidence type="ECO:0000256" key="7">
    <source>
        <dbReference type="ARBA" id="ARBA00022982"/>
    </source>
</evidence>
<name>A0AAF0TGM2_SOLVR</name>
<keyword evidence="6 11" id="KW-0999">Mitochondrion inner membrane</keyword>
<evidence type="ECO:0000256" key="11">
    <source>
        <dbReference type="RuleBase" id="RU368056"/>
    </source>
</evidence>
<dbReference type="GO" id="GO:0045275">
    <property type="term" value="C:respiratory chain complex III"/>
    <property type="evidence" value="ECO:0007669"/>
    <property type="project" value="UniProtKB-UniRule"/>
</dbReference>
<keyword evidence="9 11" id="KW-0496">Mitochondrion</keyword>
<dbReference type="Proteomes" id="UP001234989">
    <property type="component" value="Chromosome 2"/>
</dbReference>
<dbReference type="AlphaFoldDB" id="A0AAF0TGM2"/>
<dbReference type="InterPro" id="IPR008027">
    <property type="entry name" value="QCR9"/>
</dbReference>
<evidence type="ECO:0000256" key="3">
    <source>
        <dbReference type="ARBA" id="ARBA00022448"/>
    </source>
</evidence>
<evidence type="ECO:0000256" key="6">
    <source>
        <dbReference type="ARBA" id="ARBA00022792"/>
    </source>
</evidence>
<evidence type="ECO:0000256" key="4">
    <source>
        <dbReference type="ARBA" id="ARBA00022660"/>
    </source>
</evidence>
<dbReference type="PANTHER" id="PTHR12980">
    <property type="entry name" value="UBIQUINOL-CYTOCHROME C REDUCTASE COMPLEX, SUBUNIT X"/>
    <property type="match status" value="1"/>
</dbReference>
<comment type="subunit">
    <text evidence="11">Component of the ubiquinol-cytochrome c oxidoreductase (cytochrome b-c1 complex, complex III, CIII), a multisubunit enzyme composed of 3 respiratory subunits cytochrome b, cytochrome c1 and Rieske protein, 2 core protein subunits, and additional low-molecular weight protein subunits.</text>
</comment>
<dbReference type="Pfam" id="PF05365">
    <property type="entry name" value="UCR_UQCRX_QCR9"/>
    <property type="match status" value="1"/>
</dbReference>
<protein>
    <recommendedName>
        <fullName evidence="11">Complex III subunit 9</fullName>
    </recommendedName>
</protein>
<sequence length="29" mass="3251">MRHNSVYVTFVIVGALLGEQVMDHGVHKL</sequence>
<dbReference type="Gene3D" id="1.20.5.260">
    <property type="entry name" value="Cytochrome b-c1 complex subunit 9"/>
    <property type="match status" value="1"/>
</dbReference>
<evidence type="ECO:0000256" key="2">
    <source>
        <dbReference type="ARBA" id="ARBA00007856"/>
    </source>
</evidence>
<keyword evidence="3 11" id="KW-0813">Transport</keyword>
<evidence type="ECO:0000313" key="12">
    <source>
        <dbReference type="EMBL" id="WMV15308.1"/>
    </source>
</evidence>
<evidence type="ECO:0000256" key="8">
    <source>
        <dbReference type="ARBA" id="ARBA00022989"/>
    </source>
</evidence>
<reference evidence="12" key="1">
    <citation type="submission" date="2023-08" db="EMBL/GenBank/DDBJ databases">
        <title>A de novo genome assembly of Solanum verrucosum Schlechtendal, a Mexican diploid species geographically isolated from the other diploid A-genome species in potato relatives.</title>
        <authorList>
            <person name="Hosaka K."/>
        </authorList>
    </citation>
    <scope>NUCLEOTIDE SEQUENCE</scope>
    <source>
        <tissue evidence="12">Young leaves</tissue>
    </source>
</reference>
<dbReference type="PANTHER" id="PTHR12980:SF0">
    <property type="entry name" value="CYTOCHROME B-C1 COMPLEX SUBUNIT 9"/>
    <property type="match status" value="1"/>
</dbReference>
<dbReference type="GO" id="GO:0006122">
    <property type="term" value="P:mitochondrial electron transport, ubiquinol to cytochrome c"/>
    <property type="evidence" value="ECO:0007669"/>
    <property type="project" value="UniProtKB-UniRule"/>
</dbReference>
<gene>
    <name evidence="12" type="ORF">MTR67_008693</name>
</gene>
<comment type="function">
    <text evidence="11">Component of the ubiquinol-cytochrome c oxidoreductase, a multisubunit transmembrane complex that is part of the mitochondrial electron transport chain which drives oxidative phosphorylation. The complex plays an important role in the uptake of multiple carbon sources present in different host niches.</text>
</comment>